<protein>
    <submittedName>
        <fullName evidence="9">Carbohydrate ABC transporter permease</fullName>
    </submittedName>
</protein>
<evidence type="ECO:0000256" key="1">
    <source>
        <dbReference type="ARBA" id="ARBA00004651"/>
    </source>
</evidence>
<feature type="transmembrane region" description="Helical" evidence="7">
    <location>
        <begin position="152"/>
        <end position="172"/>
    </location>
</feature>
<dbReference type="Gene3D" id="1.10.3720.10">
    <property type="entry name" value="MetI-like"/>
    <property type="match status" value="1"/>
</dbReference>
<keyword evidence="3" id="KW-1003">Cell membrane</keyword>
<feature type="transmembrane region" description="Helical" evidence="7">
    <location>
        <begin position="21"/>
        <end position="45"/>
    </location>
</feature>
<sequence length="287" mass="32441">MKTDATPVTFTLNRQKTRWNLLITNVILIVVSIIWLMPLIMTVLLSVRPKKDTLGTGNIFFGSGFSLEWFQSAFDSQPWGTYYLTTIIFVFGLLALQLITITLSGYAFARLDFFGRDFIFILILVQIMIPSAVLLVPNFATVRFLNLYDTKLALMLPYIGSAFGTFLMRQTFRQIPRELEDAARIDGCNWLGLLRHVYIPSSISGYIAFSLASVSAHWNEFLWPLIITRSDDNRVLTVGLGQILRSESGAQYGLIGAGTLIVVTPLLLLFIIFQRQFINSFLRSGMK</sequence>
<keyword evidence="4 7" id="KW-0812">Transmembrane</keyword>
<organism evidence="9 10">
    <name type="scientific">Candidatus Chlorohelix allophototropha</name>
    <dbReference type="NCBI Taxonomy" id="3003348"/>
    <lineage>
        <taxon>Bacteria</taxon>
        <taxon>Bacillati</taxon>
        <taxon>Chloroflexota</taxon>
        <taxon>Chloroflexia</taxon>
        <taxon>Candidatus Chloroheliales</taxon>
        <taxon>Candidatus Chloroheliaceae</taxon>
        <taxon>Candidatus Chlorohelix</taxon>
    </lineage>
</organism>
<dbReference type="InterPro" id="IPR035906">
    <property type="entry name" value="MetI-like_sf"/>
</dbReference>
<evidence type="ECO:0000256" key="6">
    <source>
        <dbReference type="ARBA" id="ARBA00023136"/>
    </source>
</evidence>
<keyword evidence="2 7" id="KW-0813">Transport</keyword>
<keyword evidence="10" id="KW-1185">Reference proteome</keyword>
<gene>
    <name evidence="9" type="ORF">OZ401_001438</name>
</gene>
<evidence type="ECO:0000313" key="9">
    <source>
        <dbReference type="EMBL" id="WJW65660.1"/>
    </source>
</evidence>
<dbReference type="RefSeq" id="WP_341467548.1">
    <property type="nucleotide sequence ID" value="NZ_CP128399.1"/>
</dbReference>
<dbReference type="PANTHER" id="PTHR43744">
    <property type="entry name" value="ABC TRANSPORTER PERMEASE PROTEIN MG189-RELATED-RELATED"/>
    <property type="match status" value="1"/>
</dbReference>
<comment type="subcellular location">
    <subcellularLocation>
        <location evidence="1 7">Cell membrane</location>
        <topology evidence="1 7">Multi-pass membrane protein</topology>
    </subcellularLocation>
</comment>
<accession>A0ABY9AXM1</accession>
<evidence type="ECO:0000259" key="8">
    <source>
        <dbReference type="PROSITE" id="PS50928"/>
    </source>
</evidence>
<keyword evidence="6 7" id="KW-0472">Membrane</keyword>
<dbReference type="CDD" id="cd06261">
    <property type="entry name" value="TM_PBP2"/>
    <property type="match status" value="1"/>
</dbReference>
<name>A0ABY9AXM1_9CHLR</name>
<evidence type="ECO:0000313" key="10">
    <source>
        <dbReference type="Proteomes" id="UP001431572"/>
    </source>
</evidence>
<feature type="transmembrane region" description="Helical" evidence="7">
    <location>
        <begin position="193"/>
        <end position="214"/>
    </location>
</feature>
<dbReference type="SUPFAM" id="SSF161098">
    <property type="entry name" value="MetI-like"/>
    <property type="match status" value="1"/>
</dbReference>
<feature type="transmembrane region" description="Helical" evidence="7">
    <location>
        <begin position="118"/>
        <end position="140"/>
    </location>
</feature>
<evidence type="ECO:0000256" key="4">
    <source>
        <dbReference type="ARBA" id="ARBA00022692"/>
    </source>
</evidence>
<dbReference type="Proteomes" id="UP001431572">
    <property type="component" value="Chromosome 1"/>
</dbReference>
<evidence type="ECO:0000256" key="3">
    <source>
        <dbReference type="ARBA" id="ARBA00022475"/>
    </source>
</evidence>
<feature type="transmembrane region" description="Helical" evidence="7">
    <location>
        <begin position="82"/>
        <end position="106"/>
    </location>
</feature>
<reference evidence="9" key="1">
    <citation type="journal article" date="2024" name="Nature">
        <title>Anoxygenic phototroph of the Chloroflexota uses a type I reaction centre.</title>
        <authorList>
            <person name="Tsuji J.M."/>
            <person name="Shaw N.A."/>
            <person name="Nagashima S."/>
            <person name="Venkiteswaran J.J."/>
            <person name="Schiff S.L."/>
            <person name="Watanabe T."/>
            <person name="Fukui M."/>
            <person name="Hanada S."/>
            <person name="Tank M."/>
            <person name="Neufeld J.D."/>
        </authorList>
    </citation>
    <scope>NUCLEOTIDE SEQUENCE</scope>
    <source>
        <strain evidence="9">L227-S17</strain>
    </source>
</reference>
<dbReference type="PANTHER" id="PTHR43744:SF3">
    <property type="entry name" value="LACTOSE TRANSPORT SYSTEM PERMEASE PROTEIN LACG"/>
    <property type="match status" value="1"/>
</dbReference>
<dbReference type="PROSITE" id="PS50928">
    <property type="entry name" value="ABC_TM1"/>
    <property type="match status" value="1"/>
</dbReference>
<comment type="similarity">
    <text evidence="7">Belongs to the binding-protein-dependent transport system permease family.</text>
</comment>
<keyword evidence="5 7" id="KW-1133">Transmembrane helix</keyword>
<dbReference type="InterPro" id="IPR000515">
    <property type="entry name" value="MetI-like"/>
</dbReference>
<proteinExistence type="inferred from homology"/>
<dbReference type="Pfam" id="PF00528">
    <property type="entry name" value="BPD_transp_1"/>
    <property type="match status" value="1"/>
</dbReference>
<evidence type="ECO:0000256" key="2">
    <source>
        <dbReference type="ARBA" id="ARBA00022448"/>
    </source>
</evidence>
<dbReference type="EMBL" id="CP128399">
    <property type="protein sequence ID" value="WJW65660.1"/>
    <property type="molecule type" value="Genomic_DNA"/>
</dbReference>
<feature type="transmembrane region" description="Helical" evidence="7">
    <location>
        <begin position="252"/>
        <end position="273"/>
    </location>
</feature>
<evidence type="ECO:0000256" key="7">
    <source>
        <dbReference type="RuleBase" id="RU363032"/>
    </source>
</evidence>
<evidence type="ECO:0000256" key="5">
    <source>
        <dbReference type="ARBA" id="ARBA00022989"/>
    </source>
</evidence>
<feature type="domain" description="ABC transmembrane type-1" evidence="8">
    <location>
        <begin position="83"/>
        <end position="273"/>
    </location>
</feature>